<name>A0A2K9NPN9_BACTC</name>
<sequence length="112" mass="12015">MKTLFAVTLALGLSTSAFAGSLNENALQALLNTKGTTLVGDVHSYETVASIYKDAVKSKARINNECHPLNNQVAHCTLWINYNPIGETALSYEVALPGHELLSDVIEVARGD</sequence>
<proteinExistence type="predicted"/>
<protein>
    <submittedName>
        <fullName evidence="1">Uncharacterized protein</fullName>
    </submittedName>
</protein>
<dbReference type="KEGG" id="bsto:C0V70_04955"/>
<gene>
    <name evidence="1" type="ORF">C0V70_04955</name>
</gene>
<dbReference type="RefSeq" id="WP_102242763.1">
    <property type="nucleotide sequence ID" value="NZ_CP025704.1"/>
</dbReference>
<evidence type="ECO:0000313" key="2">
    <source>
        <dbReference type="Proteomes" id="UP000235584"/>
    </source>
</evidence>
<evidence type="ECO:0000313" key="1">
    <source>
        <dbReference type="EMBL" id="AUN97468.1"/>
    </source>
</evidence>
<keyword evidence="2" id="KW-1185">Reference proteome</keyword>
<dbReference type="Proteomes" id="UP000235584">
    <property type="component" value="Chromosome"/>
</dbReference>
<accession>A0A2K9NPN9</accession>
<dbReference type="AlphaFoldDB" id="A0A2K9NPN9"/>
<reference evidence="1 2" key="1">
    <citation type="submission" date="2018-01" db="EMBL/GenBank/DDBJ databases">
        <title>Complete genome sequence of Bacteriovorax stolpii DSM12778.</title>
        <authorList>
            <person name="Tang B."/>
            <person name="Chang J."/>
        </authorList>
    </citation>
    <scope>NUCLEOTIDE SEQUENCE [LARGE SCALE GENOMIC DNA]</scope>
    <source>
        <strain evidence="1 2">DSM 12778</strain>
    </source>
</reference>
<organism evidence="1 2">
    <name type="scientific">Bacteriovorax stolpii</name>
    <name type="common">Bdellovibrio stolpii</name>
    <dbReference type="NCBI Taxonomy" id="960"/>
    <lineage>
        <taxon>Bacteria</taxon>
        <taxon>Pseudomonadati</taxon>
        <taxon>Bdellovibrionota</taxon>
        <taxon>Bacteriovoracia</taxon>
        <taxon>Bacteriovoracales</taxon>
        <taxon>Bacteriovoracaceae</taxon>
        <taxon>Bacteriovorax</taxon>
    </lineage>
</organism>
<dbReference type="EMBL" id="CP025704">
    <property type="protein sequence ID" value="AUN97468.1"/>
    <property type="molecule type" value="Genomic_DNA"/>
</dbReference>